<comment type="caution">
    <text evidence="1">The sequence shown here is derived from an EMBL/GenBank/DDBJ whole genome shotgun (WGS) entry which is preliminary data.</text>
</comment>
<dbReference type="EMBL" id="BPVZ01000046">
    <property type="protein sequence ID" value="GKV16890.1"/>
    <property type="molecule type" value="Genomic_DNA"/>
</dbReference>
<evidence type="ECO:0000313" key="2">
    <source>
        <dbReference type="Proteomes" id="UP001054252"/>
    </source>
</evidence>
<dbReference type="PANTHER" id="PTHR31170:SF17">
    <property type="match status" value="1"/>
</dbReference>
<dbReference type="Pfam" id="PF03140">
    <property type="entry name" value="DUF247"/>
    <property type="match status" value="1"/>
</dbReference>
<protein>
    <submittedName>
        <fullName evidence="1">Uncharacterized protein</fullName>
    </submittedName>
</protein>
<gene>
    <name evidence="1" type="ORF">SLEP1_g27460</name>
</gene>
<evidence type="ECO:0000313" key="1">
    <source>
        <dbReference type="EMBL" id="GKV16890.1"/>
    </source>
</evidence>
<proteinExistence type="predicted"/>
<reference evidence="1 2" key="1">
    <citation type="journal article" date="2021" name="Commun. Biol.">
        <title>The genome of Shorea leprosula (Dipterocarpaceae) highlights the ecological relevance of drought in aseasonal tropical rainforests.</title>
        <authorList>
            <person name="Ng K.K.S."/>
            <person name="Kobayashi M.J."/>
            <person name="Fawcett J.A."/>
            <person name="Hatakeyama M."/>
            <person name="Paape T."/>
            <person name="Ng C.H."/>
            <person name="Ang C.C."/>
            <person name="Tnah L.H."/>
            <person name="Lee C.T."/>
            <person name="Nishiyama T."/>
            <person name="Sese J."/>
            <person name="O'Brien M.J."/>
            <person name="Copetti D."/>
            <person name="Mohd Noor M.I."/>
            <person name="Ong R.C."/>
            <person name="Putra M."/>
            <person name="Sireger I.Z."/>
            <person name="Indrioko S."/>
            <person name="Kosugi Y."/>
            <person name="Izuno A."/>
            <person name="Isagi Y."/>
            <person name="Lee S.L."/>
            <person name="Shimizu K.K."/>
        </authorList>
    </citation>
    <scope>NUCLEOTIDE SEQUENCE [LARGE SCALE GENOMIC DNA]</scope>
    <source>
        <strain evidence="1">214</strain>
    </source>
</reference>
<sequence>MERAEDNGKRMAAALDQLLTSSNEPTVSGESSIFRIPSILSKHNKEAYLPNAFSFGPWHHDECNLQPTKALKINYLNGLLGRFPDRSAKLLELVCAVRNKNDLARQSYAGKISLSDDELVKILVLDGCFITEFFLKNSNAEGYFQPYQ</sequence>
<keyword evidence="2" id="KW-1185">Reference proteome</keyword>
<dbReference type="Proteomes" id="UP001054252">
    <property type="component" value="Unassembled WGS sequence"/>
</dbReference>
<dbReference type="InterPro" id="IPR004158">
    <property type="entry name" value="DUF247_pln"/>
</dbReference>
<dbReference type="PANTHER" id="PTHR31170">
    <property type="entry name" value="BNAC04G53230D PROTEIN"/>
    <property type="match status" value="1"/>
</dbReference>
<accession>A0AAV5K1U3</accession>
<name>A0AAV5K1U3_9ROSI</name>
<organism evidence="1 2">
    <name type="scientific">Rubroshorea leprosula</name>
    <dbReference type="NCBI Taxonomy" id="152421"/>
    <lineage>
        <taxon>Eukaryota</taxon>
        <taxon>Viridiplantae</taxon>
        <taxon>Streptophyta</taxon>
        <taxon>Embryophyta</taxon>
        <taxon>Tracheophyta</taxon>
        <taxon>Spermatophyta</taxon>
        <taxon>Magnoliopsida</taxon>
        <taxon>eudicotyledons</taxon>
        <taxon>Gunneridae</taxon>
        <taxon>Pentapetalae</taxon>
        <taxon>rosids</taxon>
        <taxon>malvids</taxon>
        <taxon>Malvales</taxon>
        <taxon>Dipterocarpaceae</taxon>
        <taxon>Rubroshorea</taxon>
    </lineage>
</organism>
<dbReference type="AlphaFoldDB" id="A0AAV5K1U3"/>